<accession>A0A101CFB1</accession>
<organism evidence="3 4">
    <name type="scientific">Chryseobacterium aquaticum subsp. greenlandense</name>
    <dbReference type="NCBI Taxonomy" id="345663"/>
    <lineage>
        <taxon>Bacteria</taxon>
        <taxon>Pseudomonadati</taxon>
        <taxon>Bacteroidota</taxon>
        <taxon>Flavobacteriia</taxon>
        <taxon>Flavobacteriales</taxon>
        <taxon>Weeksellaceae</taxon>
        <taxon>Chryseobacterium group</taxon>
        <taxon>Chryseobacterium</taxon>
    </lineage>
</organism>
<proteinExistence type="predicted"/>
<dbReference type="EMBL" id="LMAI01000010">
    <property type="protein sequence ID" value="KUJ54970.1"/>
    <property type="molecule type" value="Genomic_DNA"/>
</dbReference>
<dbReference type="AlphaFoldDB" id="A0A101CFB1"/>
<reference evidence="3 4" key="1">
    <citation type="submission" date="2015-10" db="EMBL/GenBank/DDBJ databases">
        <title>Genome sequence of Chryseobacterium greenlandense.</title>
        <authorList>
            <person name="Newman J."/>
            <person name="Fischer K."/>
            <person name="Miller J."/>
        </authorList>
    </citation>
    <scope>NUCLEOTIDE SEQUENCE [LARGE SCALE GENOMIC DNA]</scope>
    <source>
        <strain evidence="3 4">UMB34</strain>
    </source>
</reference>
<feature type="signal peptide" evidence="2">
    <location>
        <begin position="1"/>
        <end position="19"/>
    </location>
</feature>
<evidence type="ECO:0000313" key="4">
    <source>
        <dbReference type="Proteomes" id="UP000054388"/>
    </source>
</evidence>
<dbReference type="RefSeq" id="WP_059137563.1">
    <property type="nucleotide sequence ID" value="NZ_LMAI01000010.1"/>
</dbReference>
<gene>
    <name evidence="3" type="ORF">AR686_15560</name>
</gene>
<comment type="caution">
    <text evidence="3">The sequence shown here is derived from an EMBL/GenBank/DDBJ whole genome shotgun (WGS) entry which is preliminary data.</text>
</comment>
<sequence>MKKLVTGAFVVLTAGFTYAQNSDNTVTQSGNNNTAAVTQLGLQAFGNENISSQTGNANNVNVYQRSNSARNKAATTQNGTLNQATVSQGQGFSAGGVEVTQDQDGLANTVTATQQFSFGSKIDQKQDGIFNTATSTQGGGDVRSNISQDQDGNFNTATASQSQTGYTRPTGVYSTANDISKYRMVM</sequence>
<protein>
    <recommendedName>
        <fullName evidence="5">Curlin</fullName>
    </recommendedName>
</protein>
<evidence type="ECO:0000256" key="1">
    <source>
        <dbReference type="SAM" id="MobiDB-lite"/>
    </source>
</evidence>
<evidence type="ECO:0000313" key="3">
    <source>
        <dbReference type="EMBL" id="KUJ54970.1"/>
    </source>
</evidence>
<feature type="chain" id="PRO_5007094786" description="Curlin" evidence="2">
    <location>
        <begin position="20"/>
        <end position="186"/>
    </location>
</feature>
<evidence type="ECO:0008006" key="5">
    <source>
        <dbReference type="Google" id="ProtNLM"/>
    </source>
</evidence>
<keyword evidence="2" id="KW-0732">Signal</keyword>
<name>A0A101CFB1_9FLAO</name>
<feature type="region of interest" description="Disordered" evidence="1">
    <location>
        <begin position="146"/>
        <end position="166"/>
    </location>
</feature>
<evidence type="ECO:0000256" key="2">
    <source>
        <dbReference type="SAM" id="SignalP"/>
    </source>
</evidence>
<dbReference type="Proteomes" id="UP000054388">
    <property type="component" value="Unassembled WGS sequence"/>
</dbReference>